<dbReference type="PANTHER" id="PTHR48475">
    <property type="entry name" value="RIBONUCLEASE H"/>
    <property type="match status" value="1"/>
</dbReference>
<evidence type="ECO:0000259" key="7">
    <source>
        <dbReference type="Pfam" id="PF17917"/>
    </source>
</evidence>
<keyword evidence="3" id="KW-0540">Nuclease</keyword>
<dbReference type="PANTHER" id="PTHR48475:SF2">
    <property type="entry name" value="RIBONUCLEASE H"/>
    <property type="match status" value="1"/>
</dbReference>
<evidence type="ECO:0000256" key="5">
    <source>
        <dbReference type="ARBA" id="ARBA00022801"/>
    </source>
</evidence>
<dbReference type="EMBL" id="BSYO01000019">
    <property type="protein sequence ID" value="GMH18459.1"/>
    <property type="molecule type" value="Genomic_DNA"/>
</dbReference>
<dbReference type="SUPFAM" id="SSF56672">
    <property type="entry name" value="DNA/RNA polymerases"/>
    <property type="match status" value="1"/>
</dbReference>
<proteinExistence type="predicted"/>
<dbReference type="GO" id="GO:0004519">
    <property type="term" value="F:endonuclease activity"/>
    <property type="evidence" value="ECO:0007669"/>
    <property type="project" value="UniProtKB-KW"/>
</dbReference>
<dbReference type="Pfam" id="PF17917">
    <property type="entry name" value="RT_RNaseH"/>
    <property type="match status" value="1"/>
</dbReference>
<keyword evidence="1" id="KW-0808">Transferase</keyword>
<keyword evidence="5" id="KW-0378">Hydrolase</keyword>
<accession>A0AAD3SWQ2</accession>
<dbReference type="InterPro" id="IPR041373">
    <property type="entry name" value="RT_RNaseH"/>
</dbReference>
<gene>
    <name evidence="8" type="ORF">Nepgr_020300</name>
</gene>
<dbReference type="GO" id="GO:0016787">
    <property type="term" value="F:hydrolase activity"/>
    <property type="evidence" value="ECO:0007669"/>
    <property type="project" value="UniProtKB-KW"/>
</dbReference>
<dbReference type="InterPro" id="IPR043502">
    <property type="entry name" value="DNA/RNA_pol_sf"/>
</dbReference>
<evidence type="ECO:0000256" key="4">
    <source>
        <dbReference type="ARBA" id="ARBA00022759"/>
    </source>
</evidence>
<feature type="domain" description="Reverse transcriptase RNase H-like" evidence="7">
    <location>
        <begin position="8"/>
        <end position="106"/>
    </location>
</feature>
<dbReference type="Proteomes" id="UP001279734">
    <property type="component" value="Unassembled WGS sequence"/>
</dbReference>
<keyword evidence="4" id="KW-0255">Endonuclease</keyword>
<dbReference type="AlphaFoldDB" id="A0AAD3SWQ2"/>
<evidence type="ECO:0000313" key="9">
    <source>
        <dbReference type="Proteomes" id="UP001279734"/>
    </source>
</evidence>
<keyword evidence="9" id="KW-1185">Reference proteome</keyword>
<organism evidence="8 9">
    <name type="scientific">Nepenthes gracilis</name>
    <name type="common">Slender pitcher plant</name>
    <dbReference type="NCBI Taxonomy" id="150966"/>
    <lineage>
        <taxon>Eukaryota</taxon>
        <taxon>Viridiplantae</taxon>
        <taxon>Streptophyta</taxon>
        <taxon>Embryophyta</taxon>
        <taxon>Tracheophyta</taxon>
        <taxon>Spermatophyta</taxon>
        <taxon>Magnoliopsida</taxon>
        <taxon>eudicotyledons</taxon>
        <taxon>Gunneridae</taxon>
        <taxon>Pentapetalae</taxon>
        <taxon>Caryophyllales</taxon>
        <taxon>Nepenthaceae</taxon>
        <taxon>Nepenthes</taxon>
    </lineage>
</organism>
<dbReference type="GO" id="GO:0003964">
    <property type="term" value="F:RNA-directed DNA polymerase activity"/>
    <property type="evidence" value="ECO:0007669"/>
    <property type="project" value="UniProtKB-KW"/>
</dbReference>
<protein>
    <recommendedName>
        <fullName evidence="7">Reverse transcriptase RNase H-like domain-containing protein</fullName>
    </recommendedName>
</protein>
<name>A0AAD3SWQ2_NEPGR</name>
<reference evidence="8" key="1">
    <citation type="submission" date="2023-05" db="EMBL/GenBank/DDBJ databases">
        <title>Nepenthes gracilis genome sequencing.</title>
        <authorList>
            <person name="Fukushima K."/>
        </authorList>
    </citation>
    <scope>NUCLEOTIDE SEQUENCE</scope>
    <source>
        <strain evidence="8">SING2019-196</strain>
    </source>
</reference>
<evidence type="ECO:0000256" key="2">
    <source>
        <dbReference type="ARBA" id="ARBA00022695"/>
    </source>
</evidence>
<sequence>MLPKGGEELYLFLSVSEVSLNSIIVYQDSDTQRPVYYVIKTLTGPEMRYLWAEKLALALIFSARKLRPYFQAHRIVVFTNQSLKNILQKPNISRRLVKKAIELGEFDIEFRPRPAVKVQALTDFIVETTTPVIEEHPVENAI</sequence>
<keyword evidence="6" id="KW-0695">RNA-directed DNA polymerase</keyword>
<evidence type="ECO:0000256" key="1">
    <source>
        <dbReference type="ARBA" id="ARBA00022679"/>
    </source>
</evidence>
<comment type="caution">
    <text evidence="8">The sequence shown here is derived from an EMBL/GenBank/DDBJ whole genome shotgun (WGS) entry which is preliminary data.</text>
</comment>
<evidence type="ECO:0000313" key="8">
    <source>
        <dbReference type="EMBL" id="GMH18459.1"/>
    </source>
</evidence>
<keyword evidence="2" id="KW-0548">Nucleotidyltransferase</keyword>
<evidence type="ECO:0000256" key="3">
    <source>
        <dbReference type="ARBA" id="ARBA00022722"/>
    </source>
</evidence>
<evidence type="ECO:0000256" key="6">
    <source>
        <dbReference type="ARBA" id="ARBA00022918"/>
    </source>
</evidence>